<accession>A0ABY6QQP8</accession>
<organism evidence="2 3">
    <name type="scientific">Pseudomonas quebecensis</name>
    <dbReference type="NCBI Taxonomy" id="2995174"/>
    <lineage>
        <taxon>Bacteria</taxon>
        <taxon>Pseudomonadati</taxon>
        <taxon>Pseudomonadota</taxon>
        <taxon>Gammaproteobacteria</taxon>
        <taxon>Pseudomonadales</taxon>
        <taxon>Pseudomonadaceae</taxon>
        <taxon>Pseudomonas</taxon>
    </lineage>
</organism>
<dbReference type="Gene3D" id="3.40.190.120">
    <property type="entry name" value="Osmoprotection protein (prox), domain 2"/>
    <property type="match status" value="1"/>
</dbReference>
<evidence type="ECO:0000313" key="2">
    <source>
        <dbReference type="EMBL" id="UZW21058.1"/>
    </source>
</evidence>
<dbReference type="EMBL" id="CP112866">
    <property type="protein sequence ID" value="UZW21058.1"/>
    <property type="molecule type" value="Genomic_DNA"/>
</dbReference>
<dbReference type="SUPFAM" id="SSF53850">
    <property type="entry name" value="Periplasmic binding protein-like II"/>
    <property type="match status" value="1"/>
</dbReference>
<keyword evidence="3" id="KW-1185">Reference proteome</keyword>
<dbReference type="CDD" id="cd13606">
    <property type="entry name" value="PBP2_ProX_like"/>
    <property type="match status" value="1"/>
</dbReference>
<feature type="domain" description="ABC-type glycine betaine transport system substrate-binding" evidence="1">
    <location>
        <begin position="58"/>
        <end position="318"/>
    </location>
</feature>
<proteinExistence type="predicted"/>
<dbReference type="Gene3D" id="3.40.190.10">
    <property type="entry name" value="Periplasmic binding protein-like II"/>
    <property type="match status" value="1"/>
</dbReference>
<protein>
    <submittedName>
        <fullName evidence="2">ABC transporter substrate-binding protein</fullName>
    </submittedName>
</protein>
<dbReference type="InterPro" id="IPR007210">
    <property type="entry name" value="ABC_Gly_betaine_transp_sub-bd"/>
</dbReference>
<name>A0ABY6QQP8_9PSED</name>
<reference evidence="2" key="1">
    <citation type="submission" date="2022-11" db="EMBL/GenBank/DDBJ databases">
        <title>Taxonomic description of a new Pseudomonas species.</title>
        <authorList>
            <person name="Tambong J.T."/>
        </authorList>
    </citation>
    <scope>NUCLEOTIDE SEQUENCE</scope>
    <source>
        <strain evidence="2">S1Bt42</strain>
    </source>
</reference>
<dbReference type="Pfam" id="PF04069">
    <property type="entry name" value="OpuAC"/>
    <property type="match status" value="1"/>
</dbReference>
<sequence length="325" mass="34942">MLNQALHDPELFKVRINFAEVQTYMKNQQRSKVRSAQVVSLLLGLGLLVGSTFVSAQSITIGGANFSEQTILANIYASALKNEGIDVKTRLNLGNRQVIAQALENGDIDVVPEYLGSLLSFYDDKSALTTQQDILSALQQKLPTDLQLLEPSSAGSITAWAVTQKTAEKYNLRTLSDLAPVSGDFTLGGPPEVATAALGLPGLKAVYGINFKSIKSLDMGGPLSRLALNSGAIDVATVVSTQGILAKEPWVVLEDDKHQQPPQNITPLGRKALLTPEVAKALNQVSAKLTDDDLKQLNRLVDIDHKDPAKVAAQWVAEHTVKTAQ</sequence>
<gene>
    <name evidence="2" type="ORF">OSC50_12200</name>
</gene>
<dbReference type="RefSeq" id="WP_253507488.1">
    <property type="nucleotide sequence ID" value="NZ_CP112866.1"/>
</dbReference>
<dbReference type="Proteomes" id="UP001164116">
    <property type="component" value="Chromosome"/>
</dbReference>
<evidence type="ECO:0000313" key="3">
    <source>
        <dbReference type="Proteomes" id="UP001164116"/>
    </source>
</evidence>
<evidence type="ECO:0000259" key="1">
    <source>
        <dbReference type="Pfam" id="PF04069"/>
    </source>
</evidence>